<evidence type="ECO:0000259" key="3">
    <source>
        <dbReference type="Pfam" id="PF10756"/>
    </source>
</evidence>
<feature type="transmembrane region" description="Helical" evidence="2">
    <location>
        <begin position="61"/>
        <end position="83"/>
    </location>
</feature>
<accession>A0ABR9ZJH5</accession>
<dbReference type="Proteomes" id="UP000635902">
    <property type="component" value="Unassembled WGS sequence"/>
</dbReference>
<feature type="compositionally biased region" description="Basic and acidic residues" evidence="1">
    <location>
        <begin position="1"/>
        <end position="13"/>
    </location>
</feature>
<dbReference type="Pfam" id="PF10756">
    <property type="entry name" value="bPH_6"/>
    <property type="match status" value="1"/>
</dbReference>
<dbReference type="InterPro" id="IPR019692">
    <property type="entry name" value="CFP-6_PH"/>
</dbReference>
<keyword evidence="2" id="KW-1133">Transmembrane helix</keyword>
<evidence type="ECO:0000256" key="2">
    <source>
        <dbReference type="SAM" id="Phobius"/>
    </source>
</evidence>
<keyword evidence="2" id="KW-0472">Membrane</keyword>
<evidence type="ECO:0000313" key="5">
    <source>
        <dbReference type="Proteomes" id="UP000635902"/>
    </source>
</evidence>
<protein>
    <submittedName>
        <fullName evidence="4">PH domain-containing protein</fullName>
    </submittedName>
</protein>
<evidence type="ECO:0000256" key="1">
    <source>
        <dbReference type="SAM" id="MobiDB-lite"/>
    </source>
</evidence>
<feature type="domain" description="Low molecular weight protein antigen 6 PH" evidence="3">
    <location>
        <begin position="113"/>
        <end position="182"/>
    </location>
</feature>
<feature type="compositionally biased region" description="Low complexity" evidence="1">
    <location>
        <begin position="22"/>
        <end position="37"/>
    </location>
</feature>
<feature type="transmembrane region" description="Helical" evidence="2">
    <location>
        <begin position="95"/>
        <end position="112"/>
    </location>
</feature>
<dbReference type="EMBL" id="JADKMY010000001">
    <property type="protein sequence ID" value="MBF4553573.1"/>
    <property type="molecule type" value="Genomic_DNA"/>
</dbReference>
<keyword evidence="2" id="KW-0812">Transmembrane</keyword>
<organism evidence="4 5">
    <name type="scientific">Corynebacterium suicordis DSM 45110</name>
    <dbReference type="NCBI Taxonomy" id="1121369"/>
    <lineage>
        <taxon>Bacteria</taxon>
        <taxon>Bacillati</taxon>
        <taxon>Actinomycetota</taxon>
        <taxon>Actinomycetes</taxon>
        <taxon>Mycobacteriales</taxon>
        <taxon>Corynebacteriaceae</taxon>
        <taxon>Corynebacterium</taxon>
    </lineage>
</organism>
<feature type="region of interest" description="Disordered" evidence="1">
    <location>
        <begin position="1"/>
        <end position="37"/>
    </location>
</feature>
<keyword evidence="5" id="KW-1185">Reference proteome</keyword>
<name>A0ABR9ZJH5_9CORY</name>
<sequence length="192" mass="20922">MPNQADREREHSTDTAANTQLNSTAGSTASGTAHDAAHGAARGANTADWELVVRSPFLKKLAFFGVVVVMLVHILMAVVVGIGDTGVAVTTTDRLGFIGIGLLFSLVCLTLLRPRVRVNSAGVEVRNIANAQFYPWEIVHGLSFPTQAQTARLELPDFEFVPMMAMHVRDRNTIAGTVEAFRKLEDRYMPDE</sequence>
<gene>
    <name evidence="4" type="ORF">IRY30_05695</name>
</gene>
<evidence type="ECO:0000313" key="4">
    <source>
        <dbReference type="EMBL" id="MBF4553573.1"/>
    </source>
</evidence>
<comment type="caution">
    <text evidence="4">The sequence shown here is derived from an EMBL/GenBank/DDBJ whole genome shotgun (WGS) entry which is preliminary data.</text>
</comment>
<reference evidence="4 5" key="1">
    <citation type="submission" date="2020-10" db="EMBL/GenBank/DDBJ databases">
        <title>Novel species in genus Corynebacterium.</title>
        <authorList>
            <person name="Zhang G."/>
        </authorList>
    </citation>
    <scope>NUCLEOTIDE SEQUENCE [LARGE SCALE GENOMIC DNA]</scope>
    <source>
        <strain evidence="4 5">DSM 45110</strain>
    </source>
</reference>
<proteinExistence type="predicted"/>